<evidence type="ECO:0000256" key="1">
    <source>
        <dbReference type="SAM" id="Phobius"/>
    </source>
</evidence>
<keyword evidence="1" id="KW-0472">Membrane</keyword>
<dbReference type="EMBL" id="JBFXLU010000019">
    <property type="protein sequence ID" value="KAL2853428.1"/>
    <property type="molecule type" value="Genomic_DNA"/>
</dbReference>
<feature type="transmembrane region" description="Helical" evidence="1">
    <location>
        <begin position="7"/>
        <end position="24"/>
    </location>
</feature>
<feature type="domain" description="Acyltransferase 3" evidence="2">
    <location>
        <begin position="6"/>
        <end position="406"/>
    </location>
</feature>
<accession>A0ABR4KMC4</accession>
<feature type="transmembrane region" description="Helical" evidence="1">
    <location>
        <begin position="175"/>
        <end position="198"/>
    </location>
</feature>
<sequence>MEDRKRWLDGLRGIAAAIVAWFHFTLGEMKIPYRGFWDEPVEQNHHFIQLPPFRMPFAGKAMVTLFFVISGYSVPLAIIRLRGQNNNSDCYRKLTSSVIRRCFRLYLPVIVVCMISQMLFFMGAYYSWSFSKKEGCPNAPPWSAIWGHLRCFALSLLSALGFVEAEFASGLNPQLWTMLIELKGSFAIYLAIIGLITATPNTRLMILALLNALFLYFGFQESFCFFSGLLLAELDVLNQVHLRAIAPVTHKAPSKKSRLPPAATLALFAGGIYLLCLPYRETALEDYWYSSKLSVLPFWDHPIKRISTWWSIGSVMLVAAIRSLPCVKDMLESPIARFLGEISFPLYLLHQTFIRVLRNPILNGVCWRFWGMSFEATRADEAGSHVYYLSWMIAAAFIIPLLLVSATVMTRTVDRRSISLAHQVEDWFSGR</sequence>
<feature type="transmembrane region" description="Helical" evidence="1">
    <location>
        <begin position="388"/>
        <end position="409"/>
    </location>
</feature>
<dbReference type="Proteomes" id="UP001610446">
    <property type="component" value="Unassembled WGS sequence"/>
</dbReference>
<proteinExistence type="predicted"/>
<keyword evidence="1" id="KW-0812">Transmembrane</keyword>
<organism evidence="3 4">
    <name type="scientific">Aspergillus pseudoustus</name>
    <dbReference type="NCBI Taxonomy" id="1810923"/>
    <lineage>
        <taxon>Eukaryota</taxon>
        <taxon>Fungi</taxon>
        <taxon>Dikarya</taxon>
        <taxon>Ascomycota</taxon>
        <taxon>Pezizomycotina</taxon>
        <taxon>Eurotiomycetes</taxon>
        <taxon>Eurotiomycetidae</taxon>
        <taxon>Eurotiales</taxon>
        <taxon>Aspergillaceae</taxon>
        <taxon>Aspergillus</taxon>
        <taxon>Aspergillus subgen. Nidulantes</taxon>
    </lineage>
</organism>
<reference evidence="3 4" key="1">
    <citation type="submission" date="2024-07" db="EMBL/GenBank/DDBJ databases">
        <title>Section-level genome sequencing and comparative genomics of Aspergillus sections Usti and Cavernicolus.</title>
        <authorList>
            <consortium name="Lawrence Berkeley National Laboratory"/>
            <person name="Nybo J.L."/>
            <person name="Vesth T.C."/>
            <person name="Theobald S."/>
            <person name="Frisvad J.C."/>
            <person name="Larsen T.O."/>
            <person name="Kjaerboelling I."/>
            <person name="Rothschild-Mancinelli K."/>
            <person name="Lyhne E.K."/>
            <person name="Kogle M.E."/>
            <person name="Barry K."/>
            <person name="Clum A."/>
            <person name="Na H."/>
            <person name="Ledsgaard L."/>
            <person name="Lin J."/>
            <person name="Lipzen A."/>
            <person name="Kuo A."/>
            <person name="Riley R."/>
            <person name="Mondo S."/>
            <person name="Labutti K."/>
            <person name="Haridas S."/>
            <person name="Pangalinan J."/>
            <person name="Salamov A.A."/>
            <person name="Simmons B.A."/>
            <person name="Magnuson J.K."/>
            <person name="Chen J."/>
            <person name="Drula E."/>
            <person name="Henrissat B."/>
            <person name="Wiebenga A."/>
            <person name="Lubbers R.J."/>
            <person name="Gomes A.C."/>
            <person name="Makela M.R."/>
            <person name="Stajich J."/>
            <person name="Grigoriev I.V."/>
            <person name="Mortensen U.H."/>
            <person name="De Vries R.P."/>
            <person name="Baker S.E."/>
            <person name="Andersen M.R."/>
        </authorList>
    </citation>
    <scope>NUCLEOTIDE SEQUENCE [LARGE SCALE GENOMIC DNA]</scope>
    <source>
        <strain evidence="3 4">CBS 123904</strain>
    </source>
</reference>
<evidence type="ECO:0000313" key="3">
    <source>
        <dbReference type="EMBL" id="KAL2853428.1"/>
    </source>
</evidence>
<gene>
    <name evidence="3" type="ORF">BJY01DRAFT_232200</name>
</gene>
<feature type="transmembrane region" description="Helical" evidence="1">
    <location>
        <begin position="204"/>
        <end position="232"/>
    </location>
</feature>
<feature type="transmembrane region" description="Helical" evidence="1">
    <location>
        <begin position="259"/>
        <end position="280"/>
    </location>
</feature>
<evidence type="ECO:0000313" key="4">
    <source>
        <dbReference type="Proteomes" id="UP001610446"/>
    </source>
</evidence>
<keyword evidence="1" id="KW-1133">Transmembrane helix</keyword>
<dbReference type="Pfam" id="PF01757">
    <property type="entry name" value="Acyl_transf_3"/>
    <property type="match status" value="1"/>
</dbReference>
<dbReference type="GO" id="GO:0016746">
    <property type="term" value="F:acyltransferase activity"/>
    <property type="evidence" value="ECO:0007669"/>
    <property type="project" value="UniProtKB-KW"/>
</dbReference>
<feature type="transmembrane region" description="Helical" evidence="1">
    <location>
        <begin position="61"/>
        <end position="81"/>
    </location>
</feature>
<name>A0ABR4KMC4_9EURO</name>
<dbReference type="InterPro" id="IPR002656">
    <property type="entry name" value="Acyl_transf_3_dom"/>
</dbReference>
<dbReference type="PANTHER" id="PTHR23028">
    <property type="entry name" value="ACETYLTRANSFERASE"/>
    <property type="match status" value="1"/>
</dbReference>
<keyword evidence="3" id="KW-0012">Acyltransferase</keyword>
<comment type="caution">
    <text evidence="3">The sequence shown here is derived from an EMBL/GenBank/DDBJ whole genome shotgun (WGS) entry which is preliminary data.</text>
</comment>
<dbReference type="PANTHER" id="PTHR23028:SF134">
    <property type="entry name" value="PUTATIVE (AFU_ORTHOLOGUE AFUA_4G08520)-RELATED"/>
    <property type="match status" value="1"/>
</dbReference>
<keyword evidence="3" id="KW-0808">Transferase</keyword>
<keyword evidence="4" id="KW-1185">Reference proteome</keyword>
<feature type="transmembrane region" description="Helical" evidence="1">
    <location>
        <begin position="102"/>
        <end position="125"/>
    </location>
</feature>
<dbReference type="InterPro" id="IPR050879">
    <property type="entry name" value="Acyltransferase_3"/>
</dbReference>
<protein>
    <submittedName>
        <fullName evidence="3">Acyltransferase 3</fullName>
    </submittedName>
</protein>
<evidence type="ECO:0000259" key="2">
    <source>
        <dbReference type="Pfam" id="PF01757"/>
    </source>
</evidence>